<dbReference type="AlphaFoldDB" id="A0A5K7SAG4"/>
<dbReference type="PROSITE" id="PS00455">
    <property type="entry name" value="AMP_BINDING"/>
    <property type="match status" value="1"/>
</dbReference>
<dbReference type="Pfam" id="PF00501">
    <property type="entry name" value="AMP-binding"/>
    <property type="match status" value="1"/>
</dbReference>
<protein>
    <submittedName>
        <fullName evidence="2">1-acyl-sn-glycerol-3-phosphate acyltransferase</fullName>
    </submittedName>
</protein>
<dbReference type="InterPro" id="IPR002123">
    <property type="entry name" value="Plipid/glycerol_acylTrfase"/>
</dbReference>
<feature type="domain" description="Carrier" evidence="1">
    <location>
        <begin position="524"/>
        <end position="599"/>
    </location>
</feature>
<sequence length="824" mass="92210">MPKPIINRSFSDKKALITSQGDITYSQLLKSIQQFAQLFANKGYTKVAIYAENSPSWIYAFYAALQNDCIAIPIDFLASAEDVAYIIDDCQPELLFISSGMTELFAKVDLKTQHKPEVLVFEEIAIDETVSESQWLAPEDDNTTAVIIYTSGTTGSPKGVMLSYTNIKENMNAVIGCGIFTPDRQVMVFLPLHHIFPLVGSLMVSFYVGTTIAIAPSMQSADLMKTFADNEVGVFLGVPRLYELMYRGIKAKIDQSAIARFLYWLVLKTKNRKLGKTLFKKVHEGFGGHLQYMISGGAALNKEVGTFFYALGFDIMEGFGMTEAAPMIAFPRPGNIVIGATGQALPGLTVEIRDGEIVAKGPSIMKGYYNRVEETAEVIKDGWLYTGDLGYLDKNGFLYITGRKKEIIVLPNGKNINPVDIEMKLDGYSGAIKEAGVFLHNEMLHAVILPDFNFLSENGVEDINQYFRDVVISPFNAEMSSYKRIMQFTLVNSELPRTRLSKLQRFKFEEFLVQKEKKKTASDEPDTEEYHAIKSFIESQVDMDILPDHHLVFDISMDSLSKLSLIDFIEKSFGIKLDEEQLLKFPSIRKIAEHIQSNKLFHKTDQDSGWAGDLKDNSDVILPKTSFLLHPIVNAVRGFFRLFFQFEGKGMENIPEGACFFAPNHESKLDAFLVLSYLDKPTLMNTFSYAKKDHVKSGVRRYVASRSNVIVMDLSKDLKHSILKMAEVVKQGKKILIFPEGTRTQSGKLGKFHKTYAILSSELNVPVVPVVITGAYAAMSSGAKKIKRGEKITIEFLPAISPEGKTPEELNALVREKIAEAKNR</sequence>
<dbReference type="InterPro" id="IPR000873">
    <property type="entry name" value="AMP-dep_synth/lig_dom"/>
</dbReference>
<dbReference type="Pfam" id="PF01553">
    <property type="entry name" value="Acyltransferase"/>
    <property type="match status" value="1"/>
</dbReference>
<dbReference type="Gene3D" id="3.40.50.12780">
    <property type="entry name" value="N-terminal domain of ligase-like"/>
    <property type="match status" value="1"/>
</dbReference>
<dbReference type="GO" id="GO:0016020">
    <property type="term" value="C:membrane"/>
    <property type="evidence" value="ECO:0007669"/>
    <property type="project" value="TreeGrafter"/>
</dbReference>
<keyword evidence="2" id="KW-0012">Acyltransferase</keyword>
<dbReference type="CDD" id="cd07989">
    <property type="entry name" value="LPLAT_AGPAT-like"/>
    <property type="match status" value="1"/>
</dbReference>
<dbReference type="KEGG" id="anf:AQPE_2599"/>
<dbReference type="GO" id="GO:0016746">
    <property type="term" value="F:acyltransferase activity"/>
    <property type="evidence" value="ECO:0007669"/>
    <property type="project" value="UniProtKB-KW"/>
</dbReference>
<dbReference type="SUPFAM" id="SSF47336">
    <property type="entry name" value="ACP-like"/>
    <property type="match status" value="1"/>
</dbReference>
<name>A0A5K7SAG4_9BACT</name>
<dbReference type="InterPro" id="IPR020845">
    <property type="entry name" value="AMP-binding_CS"/>
</dbReference>
<dbReference type="Pfam" id="PF23562">
    <property type="entry name" value="AMP-binding_C_3"/>
    <property type="match status" value="1"/>
</dbReference>
<dbReference type="EMBL" id="AP018694">
    <property type="protein sequence ID" value="BBE18437.1"/>
    <property type="molecule type" value="Genomic_DNA"/>
</dbReference>
<keyword evidence="2" id="KW-0808">Transferase</keyword>
<evidence type="ECO:0000313" key="3">
    <source>
        <dbReference type="Proteomes" id="UP001193389"/>
    </source>
</evidence>
<dbReference type="Proteomes" id="UP001193389">
    <property type="component" value="Chromosome"/>
</dbReference>
<dbReference type="Gene3D" id="1.10.1200.10">
    <property type="entry name" value="ACP-like"/>
    <property type="match status" value="1"/>
</dbReference>
<dbReference type="SUPFAM" id="SSF69593">
    <property type="entry name" value="Glycerol-3-phosphate (1)-acyltransferase"/>
    <property type="match status" value="1"/>
</dbReference>
<dbReference type="PANTHER" id="PTHR43272:SF52">
    <property type="entry name" value="AMP-DEPENDENT SYNTHETASE_LIGASE DOMAIN-CONTAINING PROTEIN"/>
    <property type="match status" value="1"/>
</dbReference>
<dbReference type="InterPro" id="IPR036736">
    <property type="entry name" value="ACP-like_sf"/>
</dbReference>
<dbReference type="PANTHER" id="PTHR43272">
    <property type="entry name" value="LONG-CHAIN-FATTY-ACID--COA LIGASE"/>
    <property type="match status" value="1"/>
</dbReference>
<dbReference type="Pfam" id="PF00550">
    <property type="entry name" value="PP-binding"/>
    <property type="match status" value="1"/>
</dbReference>
<dbReference type="InterPro" id="IPR009081">
    <property type="entry name" value="PP-bd_ACP"/>
</dbReference>
<proteinExistence type="predicted"/>
<dbReference type="SMART" id="SM00563">
    <property type="entry name" value="PlsC"/>
    <property type="match status" value="1"/>
</dbReference>
<dbReference type="InterPro" id="IPR042099">
    <property type="entry name" value="ANL_N_sf"/>
</dbReference>
<dbReference type="GO" id="GO:0004467">
    <property type="term" value="F:long-chain fatty acid-CoA ligase activity"/>
    <property type="evidence" value="ECO:0007669"/>
    <property type="project" value="TreeGrafter"/>
</dbReference>
<dbReference type="SUPFAM" id="SSF56801">
    <property type="entry name" value="Acetyl-CoA synthetase-like"/>
    <property type="match status" value="1"/>
</dbReference>
<accession>A0A5K7SAG4</accession>
<gene>
    <name evidence="2" type="ORF">AQPE_2599</name>
</gene>
<evidence type="ECO:0000259" key="1">
    <source>
        <dbReference type="PROSITE" id="PS50075"/>
    </source>
</evidence>
<keyword evidence="3" id="KW-1185">Reference proteome</keyword>
<evidence type="ECO:0000313" key="2">
    <source>
        <dbReference type="EMBL" id="BBE18437.1"/>
    </source>
</evidence>
<reference evidence="2" key="1">
    <citation type="journal article" date="2020" name="Int. J. Syst. Evol. Microbiol.">
        <title>Aquipluma nitroreducens gen. nov. sp. nov., a novel facultatively anaerobic bacterium isolated from a freshwater lake.</title>
        <authorList>
            <person name="Watanabe M."/>
            <person name="Kojima H."/>
            <person name="Fukui M."/>
        </authorList>
    </citation>
    <scope>NUCLEOTIDE SEQUENCE</scope>
    <source>
        <strain evidence="2">MeG22</strain>
    </source>
</reference>
<dbReference type="RefSeq" id="WP_318346775.1">
    <property type="nucleotide sequence ID" value="NZ_AP018694.1"/>
</dbReference>
<dbReference type="PROSITE" id="PS50075">
    <property type="entry name" value="CARRIER"/>
    <property type="match status" value="1"/>
</dbReference>
<organism evidence="2 3">
    <name type="scientific">Aquipluma nitroreducens</name>
    <dbReference type="NCBI Taxonomy" id="2010828"/>
    <lineage>
        <taxon>Bacteria</taxon>
        <taxon>Pseudomonadati</taxon>
        <taxon>Bacteroidota</taxon>
        <taxon>Bacteroidia</taxon>
        <taxon>Marinilabiliales</taxon>
        <taxon>Prolixibacteraceae</taxon>
        <taxon>Aquipluma</taxon>
    </lineage>
</organism>